<keyword evidence="3" id="KW-0732">Signal</keyword>
<protein>
    <submittedName>
        <fullName evidence="6">Uncharacterized protein</fullName>
    </submittedName>
</protein>
<dbReference type="Pfam" id="PF22725">
    <property type="entry name" value="GFO_IDH_MocA_C3"/>
    <property type="match status" value="1"/>
</dbReference>
<evidence type="ECO:0000313" key="7">
    <source>
        <dbReference type="Proteomes" id="UP001433268"/>
    </source>
</evidence>
<sequence length="320" mass="34422">MRFTSSLLGFAVAALSASTTAAAKIKAPKRVAIAGLVHGHVAGLLPGLLKRTDVQLVAIAEPDKALSQQYASSYNLSSDLFHTDLDEMLQDQHPDAVLVYTTILDHRRVIEAAAKYGISSMVEKPLSTTMEDALAIRETARKRNVHVLVNYETTWYASNAAALAAARNGSLGAIRKVVVHDGHQGPAEIGVGPEWLPWLTDPVQNGAGALFDFGCYGADLVTVLHGGAAPESVVAVAQTNKPDEYPRVDDDATVVLRYNGSQAVLMPSWDWAYSRKDMEVYGTNASVTTVGAGSVVRGGRMQVWGRLRRCPRCRRSVAIL</sequence>
<keyword evidence="7" id="KW-1185">Reference proteome</keyword>
<dbReference type="InterPro" id="IPR036291">
    <property type="entry name" value="NAD(P)-bd_dom_sf"/>
</dbReference>
<evidence type="ECO:0000313" key="6">
    <source>
        <dbReference type="EMBL" id="KAK8070521.1"/>
    </source>
</evidence>
<accession>A0ABR1VJP9</accession>
<feature type="signal peptide" evidence="3">
    <location>
        <begin position="1"/>
        <end position="22"/>
    </location>
</feature>
<evidence type="ECO:0000256" key="1">
    <source>
        <dbReference type="ARBA" id="ARBA00010928"/>
    </source>
</evidence>
<dbReference type="InterPro" id="IPR055170">
    <property type="entry name" value="GFO_IDH_MocA-like_dom"/>
</dbReference>
<feature type="domain" description="GFO/IDH/MocA-like oxidoreductase" evidence="5">
    <location>
        <begin position="164"/>
        <end position="287"/>
    </location>
</feature>
<dbReference type="RefSeq" id="XP_066664329.1">
    <property type="nucleotide sequence ID" value="XM_066815039.1"/>
</dbReference>
<dbReference type="GeneID" id="92048099"/>
<feature type="chain" id="PRO_5045993917" evidence="3">
    <location>
        <begin position="23"/>
        <end position="320"/>
    </location>
</feature>
<dbReference type="PANTHER" id="PTHR43818">
    <property type="entry name" value="BCDNA.GH03377"/>
    <property type="match status" value="1"/>
</dbReference>
<dbReference type="PANTHER" id="PTHR43818:SF11">
    <property type="entry name" value="BCDNA.GH03377"/>
    <property type="match status" value="1"/>
</dbReference>
<comment type="similarity">
    <text evidence="1">Belongs to the Gfo/Idh/MocA family.</text>
</comment>
<gene>
    <name evidence="6" type="ORF">PG997_010724</name>
</gene>
<reference evidence="6 7" key="1">
    <citation type="submission" date="2023-01" db="EMBL/GenBank/DDBJ databases">
        <title>Analysis of 21 Apiospora genomes using comparative genomics revels a genus with tremendous synthesis potential of carbohydrate active enzymes and secondary metabolites.</title>
        <authorList>
            <person name="Sorensen T."/>
        </authorList>
    </citation>
    <scope>NUCLEOTIDE SEQUENCE [LARGE SCALE GENOMIC DNA]</scope>
    <source>
        <strain evidence="6 7">CBS 114990</strain>
    </source>
</reference>
<dbReference type="EMBL" id="JAQQWN010000008">
    <property type="protein sequence ID" value="KAK8070521.1"/>
    <property type="molecule type" value="Genomic_DNA"/>
</dbReference>
<name>A0ABR1VJP9_9PEZI</name>
<dbReference type="SUPFAM" id="SSF51735">
    <property type="entry name" value="NAD(P)-binding Rossmann-fold domains"/>
    <property type="match status" value="1"/>
</dbReference>
<feature type="domain" description="Gfo/Idh/MocA-like oxidoreductase N-terminal" evidence="4">
    <location>
        <begin position="30"/>
        <end position="151"/>
    </location>
</feature>
<dbReference type="InterPro" id="IPR050463">
    <property type="entry name" value="Gfo/Idh/MocA_oxidrdct_glycsds"/>
</dbReference>
<dbReference type="Pfam" id="PF01408">
    <property type="entry name" value="GFO_IDH_MocA"/>
    <property type="match status" value="1"/>
</dbReference>
<evidence type="ECO:0000259" key="4">
    <source>
        <dbReference type="Pfam" id="PF01408"/>
    </source>
</evidence>
<comment type="caution">
    <text evidence="6">The sequence shown here is derived from an EMBL/GenBank/DDBJ whole genome shotgun (WGS) entry which is preliminary data.</text>
</comment>
<evidence type="ECO:0000256" key="3">
    <source>
        <dbReference type="SAM" id="SignalP"/>
    </source>
</evidence>
<evidence type="ECO:0000259" key="5">
    <source>
        <dbReference type="Pfam" id="PF22725"/>
    </source>
</evidence>
<evidence type="ECO:0000256" key="2">
    <source>
        <dbReference type="ARBA" id="ARBA00023002"/>
    </source>
</evidence>
<dbReference type="Gene3D" id="3.30.360.10">
    <property type="entry name" value="Dihydrodipicolinate Reductase, domain 2"/>
    <property type="match status" value="1"/>
</dbReference>
<dbReference type="InterPro" id="IPR000683">
    <property type="entry name" value="Gfo/Idh/MocA-like_OxRdtase_N"/>
</dbReference>
<dbReference type="Proteomes" id="UP001433268">
    <property type="component" value="Unassembled WGS sequence"/>
</dbReference>
<dbReference type="SUPFAM" id="SSF55347">
    <property type="entry name" value="Glyceraldehyde-3-phosphate dehydrogenase-like, C-terminal domain"/>
    <property type="match status" value="1"/>
</dbReference>
<proteinExistence type="inferred from homology"/>
<keyword evidence="2" id="KW-0560">Oxidoreductase</keyword>
<dbReference type="Gene3D" id="3.40.50.720">
    <property type="entry name" value="NAD(P)-binding Rossmann-like Domain"/>
    <property type="match status" value="1"/>
</dbReference>
<organism evidence="6 7">
    <name type="scientific">Apiospora hydei</name>
    <dbReference type="NCBI Taxonomy" id="1337664"/>
    <lineage>
        <taxon>Eukaryota</taxon>
        <taxon>Fungi</taxon>
        <taxon>Dikarya</taxon>
        <taxon>Ascomycota</taxon>
        <taxon>Pezizomycotina</taxon>
        <taxon>Sordariomycetes</taxon>
        <taxon>Xylariomycetidae</taxon>
        <taxon>Amphisphaeriales</taxon>
        <taxon>Apiosporaceae</taxon>
        <taxon>Apiospora</taxon>
    </lineage>
</organism>